<protein>
    <submittedName>
        <fullName evidence="2">Uncharacterized protein</fullName>
    </submittedName>
</protein>
<dbReference type="Proteomes" id="UP001153954">
    <property type="component" value="Unassembled WGS sequence"/>
</dbReference>
<reference evidence="2" key="1">
    <citation type="submission" date="2022-03" db="EMBL/GenBank/DDBJ databases">
        <authorList>
            <person name="Tunstrom K."/>
        </authorList>
    </citation>
    <scope>NUCLEOTIDE SEQUENCE</scope>
</reference>
<evidence type="ECO:0000256" key="1">
    <source>
        <dbReference type="SAM" id="MobiDB-lite"/>
    </source>
</evidence>
<keyword evidence="3" id="KW-1185">Reference proteome</keyword>
<feature type="compositionally biased region" description="Polar residues" evidence="1">
    <location>
        <begin position="19"/>
        <end position="31"/>
    </location>
</feature>
<comment type="caution">
    <text evidence="2">The sequence shown here is derived from an EMBL/GenBank/DDBJ whole genome shotgun (WGS) entry which is preliminary data.</text>
</comment>
<organism evidence="2 3">
    <name type="scientific">Euphydryas editha</name>
    <name type="common">Edith's checkerspot</name>
    <dbReference type="NCBI Taxonomy" id="104508"/>
    <lineage>
        <taxon>Eukaryota</taxon>
        <taxon>Metazoa</taxon>
        <taxon>Ecdysozoa</taxon>
        <taxon>Arthropoda</taxon>
        <taxon>Hexapoda</taxon>
        <taxon>Insecta</taxon>
        <taxon>Pterygota</taxon>
        <taxon>Neoptera</taxon>
        <taxon>Endopterygota</taxon>
        <taxon>Lepidoptera</taxon>
        <taxon>Glossata</taxon>
        <taxon>Ditrysia</taxon>
        <taxon>Papilionoidea</taxon>
        <taxon>Nymphalidae</taxon>
        <taxon>Nymphalinae</taxon>
        <taxon>Euphydryas</taxon>
    </lineage>
</organism>
<dbReference type="AlphaFoldDB" id="A0AAU9TDI3"/>
<evidence type="ECO:0000313" key="2">
    <source>
        <dbReference type="EMBL" id="CAH2083766.1"/>
    </source>
</evidence>
<feature type="region of interest" description="Disordered" evidence="1">
    <location>
        <begin position="19"/>
        <end position="48"/>
    </location>
</feature>
<dbReference type="EMBL" id="CAKOGL010000001">
    <property type="protein sequence ID" value="CAH2083766.1"/>
    <property type="molecule type" value="Genomic_DNA"/>
</dbReference>
<gene>
    <name evidence="2" type="ORF">EEDITHA_LOCUS404</name>
</gene>
<evidence type="ECO:0000313" key="3">
    <source>
        <dbReference type="Proteomes" id="UP001153954"/>
    </source>
</evidence>
<sequence>MTNVIQDLIQEKILEPPQILNSGVDTSNVESQIKEEREEHDDDPETDIPSFRINMEVVRSYPWLVGGC</sequence>
<proteinExistence type="predicted"/>
<name>A0AAU9TDI3_EUPED</name>
<accession>A0AAU9TDI3</accession>